<keyword evidence="1" id="KW-0812">Transmembrane</keyword>
<proteinExistence type="predicted"/>
<dbReference type="Proteomes" id="UP001489509">
    <property type="component" value="Unassembled WGS sequence"/>
</dbReference>
<comment type="caution">
    <text evidence="2">The sequence shown here is derived from an EMBL/GenBank/DDBJ whole genome shotgun (WGS) entry which is preliminary data.</text>
</comment>
<name>A0ABV1DYN1_9FIRM</name>
<sequence length="92" mass="10598">MKGTWKKRYLTAPKKKTDSFSAAALFLGIAAVFYSTVFSFFAFQFPYFNNYSSKTAPVGRRVRFFFVGKYGFLRFHSGRSPPYSLSFLKNSD</sequence>
<evidence type="ECO:0000256" key="1">
    <source>
        <dbReference type="SAM" id="Phobius"/>
    </source>
</evidence>
<evidence type="ECO:0000313" key="2">
    <source>
        <dbReference type="EMBL" id="MEQ2440168.1"/>
    </source>
</evidence>
<organism evidence="2 3">
    <name type="scientific">Solibaculum intestinale</name>
    <dbReference type="NCBI Taxonomy" id="3133165"/>
    <lineage>
        <taxon>Bacteria</taxon>
        <taxon>Bacillati</taxon>
        <taxon>Bacillota</taxon>
        <taxon>Clostridia</taxon>
        <taxon>Eubacteriales</taxon>
        <taxon>Oscillospiraceae</taxon>
        <taxon>Solibaculum</taxon>
    </lineage>
</organism>
<feature type="transmembrane region" description="Helical" evidence="1">
    <location>
        <begin position="20"/>
        <end position="43"/>
    </location>
</feature>
<dbReference type="RefSeq" id="WP_349218570.1">
    <property type="nucleotide sequence ID" value="NZ_JBBMFD010000005.1"/>
</dbReference>
<evidence type="ECO:0000313" key="3">
    <source>
        <dbReference type="Proteomes" id="UP001489509"/>
    </source>
</evidence>
<gene>
    <name evidence="2" type="ORF">WMO26_04940</name>
</gene>
<accession>A0ABV1DYN1</accession>
<reference evidence="2 3" key="1">
    <citation type="submission" date="2024-03" db="EMBL/GenBank/DDBJ databases">
        <title>Human intestinal bacterial collection.</title>
        <authorList>
            <person name="Pauvert C."/>
            <person name="Hitch T.C.A."/>
            <person name="Clavel T."/>
        </authorList>
    </citation>
    <scope>NUCLEOTIDE SEQUENCE [LARGE SCALE GENOMIC DNA]</scope>
    <source>
        <strain evidence="2 3">CLA-JM-H44</strain>
    </source>
</reference>
<keyword evidence="1" id="KW-1133">Transmembrane helix</keyword>
<keyword evidence="3" id="KW-1185">Reference proteome</keyword>
<protein>
    <submittedName>
        <fullName evidence="2">Uncharacterized protein</fullName>
    </submittedName>
</protein>
<keyword evidence="1" id="KW-0472">Membrane</keyword>
<dbReference type="EMBL" id="JBBMFD010000005">
    <property type="protein sequence ID" value="MEQ2440168.1"/>
    <property type="molecule type" value="Genomic_DNA"/>
</dbReference>